<evidence type="ECO:0008006" key="6">
    <source>
        <dbReference type="Google" id="ProtNLM"/>
    </source>
</evidence>
<dbReference type="SUPFAM" id="SSF51735">
    <property type="entry name" value="NAD(P)-binding Rossmann-fold domains"/>
    <property type="match status" value="1"/>
</dbReference>
<feature type="compositionally biased region" description="Basic and acidic residues" evidence="3">
    <location>
        <begin position="316"/>
        <end position="325"/>
    </location>
</feature>
<dbReference type="EMBL" id="PDNA01000066">
    <property type="protein sequence ID" value="PGH17260.1"/>
    <property type="molecule type" value="Genomic_DNA"/>
</dbReference>
<gene>
    <name evidence="4" type="ORF">AJ80_04902</name>
</gene>
<dbReference type="STRING" id="1447883.A0A2B7Y7S5"/>
<accession>A0A2B7Y7S5</accession>
<feature type="compositionally biased region" description="Low complexity" evidence="3">
    <location>
        <begin position="272"/>
        <end position="304"/>
    </location>
</feature>
<sequence>MTEHLPPSGSGQSHFPTHDAPRVWILSGGDSMLGIALTRRLLAHGDYVLSGVTPSNPEREDPRTAAFEGFISELALVSPEWLERLRPRPLDIRMMSNCQSIVADAINYFGRVDILVCCSSQAIVGAVEELAASERTLMLIRDQFETNFFGPVNIMKACLPQMRKQKSGHIMVLSAITGHLGTPGLSAHCSATWALEGFCDSLAYEVAPFNIRTTILQATIEIGILTNLITSVPPILSAYSPNTNHAPLFRGILNGLLMRLPNLRPGGGGPGTTAAAGSYSPETTTSTVSPTASSTTTTTTIPSPERTRHTHHTHTHTHDSHDDSHASNLPLSAPTIVSLYPPLSPAHLEVLIAETIHALTSIGGHENPPARHIIGSEGVASVKEKLKTVSEELEDFIQCSCAVDISVEGVTPAAGGGGGSAFGSVGGMIRPASEEMAARAGF</sequence>
<organism evidence="4 5">
    <name type="scientific">Polytolypa hystricis (strain UAMH7299)</name>
    <dbReference type="NCBI Taxonomy" id="1447883"/>
    <lineage>
        <taxon>Eukaryota</taxon>
        <taxon>Fungi</taxon>
        <taxon>Dikarya</taxon>
        <taxon>Ascomycota</taxon>
        <taxon>Pezizomycotina</taxon>
        <taxon>Eurotiomycetes</taxon>
        <taxon>Eurotiomycetidae</taxon>
        <taxon>Onygenales</taxon>
        <taxon>Onygenales incertae sedis</taxon>
        <taxon>Polytolypa</taxon>
    </lineage>
</organism>
<dbReference type="PANTHER" id="PTHR43976:SF16">
    <property type="entry name" value="SHORT-CHAIN DEHYDROGENASE_REDUCTASE FAMILY PROTEIN"/>
    <property type="match status" value="1"/>
</dbReference>
<dbReference type="Gene3D" id="3.40.50.720">
    <property type="entry name" value="NAD(P)-binding Rossmann-like Domain"/>
    <property type="match status" value="1"/>
</dbReference>
<evidence type="ECO:0000256" key="2">
    <source>
        <dbReference type="ARBA" id="ARBA00023002"/>
    </source>
</evidence>
<dbReference type="AlphaFoldDB" id="A0A2B7Y7S5"/>
<protein>
    <recommendedName>
        <fullName evidence="6">Ketoreductase (KR) domain-containing protein</fullName>
    </recommendedName>
</protein>
<keyword evidence="2" id="KW-0560">Oxidoreductase</keyword>
<evidence type="ECO:0000313" key="4">
    <source>
        <dbReference type="EMBL" id="PGH17260.1"/>
    </source>
</evidence>
<dbReference type="InterPro" id="IPR002347">
    <property type="entry name" value="SDR_fam"/>
</dbReference>
<comment type="similarity">
    <text evidence="1">Belongs to the short-chain dehydrogenases/reductases (SDR) family.</text>
</comment>
<dbReference type="Pfam" id="PF00106">
    <property type="entry name" value="adh_short"/>
    <property type="match status" value="1"/>
</dbReference>
<dbReference type="PRINTS" id="PR00081">
    <property type="entry name" value="GDHRDH"/>
</dbReference>
<dbReference type="PANTHER" id="PTHR43976">
    <property type="entry name" value="SHORT CHAIN DEHYDROGENASE"/>
    <property type="match status" value="1"/>
</dbReference>
<proteinExistence type="inferred from homology"/>
<dbReference type="OrthoDB" id="1933717at2759"/>
<comment type="caution">
    <text evidence="4">The sequence shown here is derived from an EMBL/GenBank/DDBJ whole genome shotgun (WGS) entry which is preliminary data.</text>
</comment>
<evidence type="ECO:0000256" key="1">
    <source>
        <dbReference type="ARBA" id="ARBA00006484"/>
    </source>
</evidence>
<name>A0A2B7Y7S5_POLH7</name>
<feature type="region of interest" description="Disordered" evidence="3">
    <location>
        <begin position="264"/>
        <end position="329"/>
    </location>
</feature>
<reference evidence="4 5" key="1">
    <citation type="submission" date="2017-10" db="EMBL/GenBank/DDBJ databases">
        <title>Comparative genomics in systemic dimorphic fungi from Ajellomycetaceae.</title>
        <authorList>
            <person name="Munoz J.F."/>
            <person name="Mcewen J.G."/>
            <person name="Clay O.K."/>
            <person name="Cuomo C.A."/>
        </authorList>
    </citation>
    <scope>NUCLEOTIDE SEQUENCE [LARGE SCALE GENOMIC DNA]</scope>
    <source>
        <strain evidence="4 5">UAMH7299</strain>
    </source>
</reference>
<dbReference type="InterPro" id="IPR036291">
    <property type="entry name" value="NAD(P)-bd_dom_sf"/>
</dbReference>
<evidence type="ECO:0000313" key="5">
    <source>
        <dbReference type="Proteomes" id="UP000224634"/>
    </source>
</evidence>
<keyword evidence="5" id="KW-1185">Reference proteome</keyword>
<dbReference type="GO" id="GO:0016491">
    <property type="term" value="F:oxidoreductase activity"/>
    <property type="evidence" value="ECO:0007669"/>
    <property type="project" value="UniProtKB-KW"/>
</dbReference>
<evidence type="ECO:0000256" key="3">
    <source>
        <dbReference type="SAM" id="MobiDB-lite"/>
    </source>
</evidence>
<dbReference type="Proteomes" id="UP000224634">
    <property type="component" value="Unassembled WGS sequence"/>
</dbReference>
<dbReference type="InterPro" id="IPR051911">
    <property type="entry name" value="SDR_oxidoreductase"/>
</dbReference>